<evidence type="ECO:0000259" key="3">
    <source>
        <dbReference type="PROSITE" id="PS50006"/>
    </source>
</evidence>
<name>A0A0S7BJW4_9CHLR</name>
<feature type="domain" description="FHA" evidence="3">
    <location>
        <begin position="26"/>
        <end position="75"/>
    </location>
</feature>
<protein>
    <submittedName>
        <fullName evidence="5">Response regulators consisting of a CheY-like receiver domain and a winged-helix DNA-binding domain</fullName>
    </submittedName>
</protein>
<dbReference type="RefSeq" id="WP_172797836.1">
    <property type="nucleotide sequence ID" value="NZ_DF967972.1"/>
</dbReference>
<dbReference type="GO" id="GO:0000160">
    <property type="term" value="P:phosphorelay signal transduction system"/>
    <property type="evidence" value="ECO:0007669"/>
    <property type="project" value="InterPro"/>
</dbReference>
<dbReference type="GO" id="GO:0003677">
    <property type="term" value="F:DNA binding"/>
    <property type="evidence" value="ECO:0007669"/>
    <property type="project" value="UniProtKB-UniRule"/>
</dbReference>
<dbReference type="CDD" id="cd00060">
    <property type="entry name" value="FHA"/>
    <property type="match status" value="1"/>
</dbReference>
<dbReference type="GO" id="GO:0006355">
    <property type="term" value="P:regulation of DNA-templated transcription"/>
    <property type="evidence" value="ECO:0007669"/>
    <property type="project" value="InterPro"/>
</dbReference>
<dbReference type="Gene3D" id="2.60.200.20">
    <property type="match status" value="1"/>
</dbReference>
<dbReference type="PROSITE" id="PS51755">
    <property type="entry name" value="OMPR_PHOB"/>
    <property type="match status" value="1"/>
</dbReference>
<feature type="domain" description="OmpR/PhoB-type" evidence="4">
    <location>
        <begin position="122"/>
        <end position="225"/>
    </location>
</feature>
<proteinExistence type="predicted"/>
<evidence type="ECO:0000259" key="4">
    <source>
        <dbReference type="PROSITE" id="PS51755"/>
    </source>
</evidence>
<dbReference type="Proteomes" id="UP000055060">
    <property type="component" value="Unassembled WGS sequence"/>
</dbReference>
<keyword evidence="6" id="KW-1185">Reference proteome</keyword>
<dbReference type="PROSITE" id="PS50006">
    <property type="entry name" value="FHA_DOMAIN"/>
    <property type="match status" value="1"/>
</dbReference>
<evidence type="ECO:0000256" key="2">
    <source>
        <dbReference type="PROSITE-ProRule" id="PRU01091"/>
    </source>
</evidence>
<dbReference type="InterPro" id="IPR016032">
    <property type="entry name" value="Sig_transdc_resp-reg_C-effctor"/>
</dbReference>
<evidence type="ECO:0000256" key="1">
    <source>
        <dbReference type="ARBA" id="ARBA00023125"/>
    </source>
</evidence>
<keyword evidence="1 2" id="KW-0238">DNA-binding</keyword>
<dbReference type="InterPro" id="IPR036388">
    <property type="entry name" value="WH-like_DNA-bd_sf"/>
</dbReference>
<gene>
    <name evidence="5" type="ORF">LARV_02001</name>
</gene>
<dbReference type="AlphaFoldDB" id="A0A0S7BJW4"/>
<dbReference type="InterPro" id="IPR050923">
    <property type="entry name" value="Cell_Proc_Reg/RNA_Proc"/>
</dbReference>
<feature type="DNA-binding region" description="OmpR/PhoB-type" evidence="2">
    <location>
        <begin position="122"/>
        <end position="225"/>
    </location>
</feature>
<dbReference type="InterPro" id="IPR000253">
    <property type="entry name" value="FHA_dom"/>
</dbReference>
<dbReference type="InterPro" id="IPR001867">
    <property type="entry name" value="OmpR/PhoB-type_DNA-bd"/>
</dbReference>
<dbReference type="Pfam" id="PF00486">
    <property type="entry name" value="Trans_reg_C"/>
    <property type="match status" value="1"/>
</dbReference>
<dbReference type="SMART" id="SM00240">
    <property type="entry name" value="FHA"/>
    <property type="match status" value="1"/>
</dbReference>
<dbReference type="Gene3D" id="1.10.10.10">
    <property type="entry name" value="Winged helix-like DNA-binding domain superfamily/Winged helix DNA-binding domain"/>
    <property type="match status" value="1"/>
</dbReference>
<dbReference type="SUPFAM" id="SSF49879">
    <property type="entry name" value="SMAD/FHA domain"/>
    <property type="match status" value="1"/>
</dbReference>
<dbReference type="InterPro" id="IPR008984">
    <property type="entry name" value="SMAD_FHA_dom_sf"/>
</dbReference>
<organism evidence="5">
    <name type="scientific">Longilinea arvoryzae</name>
    <dbReference type="NCBI Taxonomy" id="360412"/>
    <lineage>
        <taxon>Bacteria</taxon>
        <taxon>Bacillati</taxon>
        <taxon>Chloroflexota</taxon>
        <taxon>Anaerolineae</taxon>
        <taxon>Anaerolineales</taxon>
        <taxon>Anaerolineaceae</taxon>
        <taxon>Longilinea</taxon>
    </lineage>
</organism>
<accession>A0A0S7BJW4</accession>
<dbReference type="EMBL" id="DF967972">
    <property type="protein sequence ID" value="GAP14235.1"/>
    <property type="molecule type" value="Genomic_DNA"/>
</dbReference>
<dbReference type="Pfam" id="PF00498">
    <property type="entry name" value="FHA"/>
    <property type="match status" value="1"/>
</dbReference>
<reference evidence="5" key="1">
    <citation type="submission" date="2015-07" db="EMBL/GenBank/DDBJ databases">
        <title>Draft Genome Sequences of Anaerolinea thermolimosa IMO-1, Bellilinea caldifistulae GOMI-1, Leptolinea tardivitalis YMTK-2, Levilinea saccharolytica KIBI-1,Longilinea arvoryzae KOME-1, Previously Described as Members of the Anaerolineaceae (Chloroflexi).</title>
        <authorList>
            <person name="Sekiguchi Y."/>
            <person name="Ohashi A."/>
            <person name="Matsuura N."/>
            <person name="Tourlousse M.D."/>
        </authorList>
    </citation>
    <scope>NUCLEOTIDE SEQUENCE [LARGE SCALE GENOMIC DNA]</scope>
    <source>
        <strain evidence="5">KOME-1</strain>
    </source>
</reference>
<dbReference type="SUPFAM" id="SSF46894">
    <property type="entry name" value="C-terminal effector domain of the bipartite response regulators"/>
    <property type="match status" value="1"/>
</dbReference>
<evidence type="ECO:0000313" key="6">
    <source>
        <dbReference type="Proteomes" id="UP000055060"/>
    </source>
</evidence>
<dbReference type="CDD" id="cd00383">
    <property type="entry name" value="trans_reg_C"/>
    <property type="match status" value="1"/>
</dbReference>
<sequence length="228" mass="25172">MQPDSPVLIGQTGPLNGERFSITGEIIIGRESTCTIVVLERQVSRYHARITIKEDGVLLEDLGSKNGTYVNGEMIAEPVMLQDGDVIQVALVQQFVYLNSDATLPLVGNLPFPGMVSAGAGSAGERVGCLYLDPRSRRVWLNEEEVLPPLSVPQFRLLQVLYDQQGKVVSRQALINLVWSEDESEGVSEQALDALIRRLRDRLAQLDASHAYLVTVRGHGLRLDNPER</sequence>
<dbReference type="STRING" id="360412.LARV_02001"/>
<evidence type="ECO:0000313" key="5">
    <source>
        <dbReference type="EMBL" id="GAP14235.1"/>
    </source>
</evidence>
<dbReference type="SMART" id="SM00862">
    <property type="entry name" value="Trans_reg_C"/>
    <property type="match status" value="1"/>
</dbReference>
<dbReference type="PANTHER" id="PTHR23308">
    <property type="entry name" value="NUCLEAR INHIBITOR OF PROTEIN PHOSPHATASE-1"/>
    <property type="match status" value="1"/>
</dbReference>